<evidence type="ECO:0000313" key="7">
    <source>
        <dbReference type="EMBL" id="APH55576.1"/>
    </source>
</evidence>
<evidence type="ECO:0000256" key="1">
    <source>
        <dbReference type="ARBA" id="ARBA00004370"/>
    </source>
</evidence>
<dbReference type="EMBL" id="CP018191">
    <property type="protein sequence ID" value="APH55576.1"/>
    <property type="molecule type" value="Genomic_DNA"/>
</dbReference>
<accession>A0AAC9K8C1</accession>
<keyword evidence="5 6" id="KW-0472">Membrane</keyword>
<protein>
    <recommendedName>
        <fullName evidence="6">SURF1-like protein</fullName>
    </recommendedName>
</protein>
<comment type="subcellular location">
    <subcellularLocation>
        <location evidence="6">Cell membrane</location>
        <topology evidence="6">Multi-pass membrane protein</topology>
    </subcellularLocation>
    <subcellularLocation>
        <location evidence="1">Membrane</location>
    </subcellularLocation>
</comment>
<dbReference type="InterPro" id="IPR002994">
    <property type="entry name" value="Surf1/Shy1"/>
</dbReference>
<name>A0AAC9K8C1_9PROT</name>
<keyword evidence="6" id="KW-1003">Cell membrane</keyword>
<evidence type="ECO:0000256" key="3">
    <source>
        <dbReference type="ARBA" id="ARBA00022692"/>
    </source>
</evidence>
<feature type="transmembrane region" description="Helical" evidence="6">
    <location>
        <begin position="49"/>
        <end position="69"/>
    </location>
</feature>
<keyword evidence="4 6" id="KW-1133">Transmembrane helix</keyword>
<dbReference type="Proteomes" id="UP000182373">
    <property type="component" value="Chromosome"/>
</dbReference>
<dbReference type="InterPro" id="IPR045214">
    <property type="entry name" value="Surf1/Surf4"/>
</dbReference>
<dbReference type="PROSITE" id="PS50895">
    <property type="entry name" value="SURF1"/>
    <property type="match status" value="1"/>
</dbReference>
<evidence type="ECO:0000256" key="2">
    <source>
        <dbReference type="ARBA" id="ARBA00007165"/>
    </source>
</evidence>
<organism evidence="7 8">
    <name type="scientific">Granulibacter bethesdensis</name>
    <dbReference type="NCBI Taxonomy" id="364410"/>
    <lineage>
        <taxon>Bacteria</taxon>
        <taxon>Pseudomonadati</taxon>
        <taxon>Pseudomonadota</taxon>
        <taxon>Alphaproteobacteria</taxon>
        <taxon>Acetobacterales</taxon>
        <taxon>Acetobacteraceae</taxon>
        <taxon>Granulibacter</taxon>
    </lineage>
</organism>
<gene>
    <name evidence="7" type="ORF">GbCGDNIH9_2251</name>
</gene>
<evidence type="ECO:0000256" key="6">
    <source>
        <dbReference type="RuleBase" id="RU363076"/>
    </source>
</evidence>
<feature type="transmembrane region" description="Helical" evidence="6">
    <location>
        <begin position="245"/>
        <end position="265"/>
    </location>
</feature>
<evidence type="ECO:0000313" key="8">
    <source>
        <dbReference type="Proteomes" id="UP000182373"/>
    </source>
</evidence>
<keyword evidence="3 6" id="KW-0812">Transmembrane</keyword>
<dbReference type="Pfam" id="PF02104">
    <property type="entry name" value="SURF1"/>
    <property type="match status" value="1"/>
</dbReference>
<dbReference type="GO" id="GO:0005886">
    <property type="term" value="C:plasma membrane"/>
    <property type="evidence" value="ECO:0007669"/>
    <property type="project" value="UniProtKB-SubCell"/>
</dbReference>
<proteinExistence type="inferred from homology"/>
<dbReference type="PANTHER" id="PTHR23427:SF2">
    <property type="entry name" value="SURFEIT LOCUS PROTEIN 1"/>
    <property type="match status" value="1"/>
</dbReference>
<reference evidence="8" key="1">
    <citation type="submission" date="2016-11" db="EMBL/GenBank/DDBJ databases">
        <title>Comparative genomic and phenotypic analysis of Granulibacter bethesdensis clinical isolates from patients with chronic granulomatous disease.</title>
        <authorList>
            <person name="Zarember K.A."/>
            <person name="Porcella S.F."/>
            <person name="Chu J."/>
            <person name="Ding L."/>
            <person name="Dahlstrom E."/>
            <person name="Barbian K."/>
            <person name="Martens C."/>
            <person name="Sykora L."/>
            <person name="Kramer S."/>
            <person name="Pettinato A.M."/>
            <person name="Hong H."/>
            <person name="Wald G."/>
            <person name="Berg L.J."/>
            <person name="Rogge L.S."/>
            <person name="Greenberg D.E."/>
            <person name="Falcone E.L."/>
            <person name="Neves J.F."/>
            <person name="Simoes M.J."/>
            <person name="Casal M."/>
            <person name="Rodriguez-Lopez F.C."/>
            <person name="Zelazny A."/>
            <person name="Gallin J.I."/>
            <person name="Holland S.M."/>
        </authorList>
    </citation>
    <scope>NUCLEOTIDE SEQUENCE [LARGE SCALE GENOMIC DNA]</scope>
    <source>
        <strain evidence="8">NIH9.1</strain>
    </source>
</reference>
<evidence type="ECO:0000256" key="4">
    <source>
        <dbReference type="ARBA" id="ARBA00022989"/>
    </source>
</evidence>
<evidence type="ECO:0000256" key="5">
    <source>
        <dbReference type="ARBA" id="ARBA00023136"/>
    </source>
</evidence>
<dbReference type="PANTHER" id="PTHR23427">
    <property type="entry name" value="SURFEIT LOCUS PROTEIN"/>
    <property type="match status" value="1"/>
</dbReference>
<dbReference type="AlphaFoldDB" id="A0AAC9K8C1"/>
<dbReference type="CDD" id="cd06662">
    <property type="entry name" value="SURF1"/>
    <property type="match status" value="1"/>
</dbReference>
<sequence>MAVPVRRDLLAGLSGLIPLWRPKRRYEGAPLAGAPFFVNIRPMSTYRRFLIPTAITVLLMAVLIFLGCWQVQRLHWKTGILAQLDAAEAAPPTPLPDTPLPFQKVVVTGTLVPSESVLFGAEAHVTQLGEPMGAQLLMPLSRPGHKAVMVQLGWVADPPGRNTPVPAGPVTITGYILPDQKKGWFTPPADLAHHHVYLHDSATIAALSHAGDIEPYTLVALSPLSQDNGHPIPAEGLPRPQNNHLGYALTWFGLAITLALLYANWLKKALRS</sequence>
<comment type="similarity">
    <text evidence="2 6">Belongs to the SURF1 family.</text>
</comment>